<dbReference type="Gene3D" id="6.10.140.2220">
    <property type="match status" value="1"/>
</dbReference>
<evidence type="ECO:0000256" key="4">
    <source>
        <dbReference type="PROSITE-ProRule" id="PRU00134"/>
    </source>
</evidence>
<evidence type="ECO:0000256" key="2">
    <source>
        <dbReference type="ARBA" id="ARBA00022771"/>
    </source>
</evidence>
<dbReference type="GeneID" id="85363854"/>
<keyword evidence="3" id="KW-0862">Zinc</keyword>
<feature type="domain" description="MYND-type" evidence="5">
    <location>
        <begin position="557"/>
        <end position="602"/>
    </location>
</feature>
<organism evidence="6 7">
    <name type="scientific">Armillaria tabescens</name>
    <name type="common">Ringless honey mushroom</name>
    <name type="synonym">Agaricus tabescens</name>
    <dbReference type="NCBI Taxonomy" id="1929756"/>
    <lineage>
        <taxon>Eukaryota</taxon>
        <taxon>Fungi</taxon>
        <taxon>Dikarya</taxon>
        <taxon>Basidiomycota</taxon>
        <taxon>Agaricomycotina</taxon>
        <taxon>Agaricomycetes</taxon>
        <taxon>Agaricomycetidae</taxon>
        <taxon>Agaricales</taxon>
        <taxon>Marasmiineae</taxon>
        <taxon>Physalacriaceae</taxon>
        <taxon>Desarmillaria</taxon>
    </lineage>
</organism>
<keyword evidence="2 4" id="KW-0863">Zinc-finger</keyword>
<dbReference type="InterPro" id="IPR002893">
    <property type="entry name" value="Znf_MYND"/>
</dbReference>
<dbReference type="RefSeq" id="XP_060327965.1">
    <property type="nucleotide sequence ID" value="XM_060480306.1"/>
</dbReference>
<proteinExistence type="predicted"/>
<dbReference type="SUPFAM" id="SSF144232">
    <property type="entry name" value="HIT/MYND zinc finger-like"/>
    <property type="match status" value="1"/>
</dbReference>
<comment type="caution">
    <text evidence="6">The sequence shown here is derived from an EMBL/GenBank/DDBJ whole genome shotgun (WGS) entry which is preliminary data.</text>
</comment>
<evidence type="ECO:0000313" key="6">
    <source>
        <dbReference type="EMBL" id="KAK0452131.1"/>
    </source>
</evidence>
<dbReference type="PROSITE" id="PS50865">
    <property type="entry name" value="ZF_MYND_2"/>
    <property type="match status" value="1"/>
</dbReference>
<evidence type="ECO:0000256" key="3">
    <source>
        <dbReference type="ARBA" id="ARBA00022833"/>
    </source>
</evidence>
<dbReference type="EMBL" id="JAUEPS010000031">
    <property type="protein sequence ID" value="KAK0452131.1"/>
    <property type="molecule type" value="Genomic_DNA"/>
</dbReference>
<keyword evidence="7" id="KW-1185">Reference proteome</keyword>
<accession>A0AA39MZ11</accession>
<dbReference type="GO" id="GO:0008270">
    <property type="term" value="F:zinc ion binding"/>
    <property type="evidence" value="ECO:0007669"/>
    <property type="project" value="UniProtKB-KW"/>
</dbReference>
<protein>
    <recommendedName>
        <fullName evidence="5">MYND-type domain-containing protein</fullName>
    </recommendedName>
</protein>
<gene>
    <name evidence="6" type="ORF">EV420DRAFT_1749942</name>
</gene>
<dbReference type="AlphaFoldDB" id="A0AA39MZ11"/>
<keyword evidence="1" id="KW-0479">Metal-binding</keyword>
<evidence type="ECO:0000259" key="5">
    <source>
        <dbReference type="PROSITE" id="PS50865"/>
    </source>
</evidence>
<reference evidence="6" key="1">
    <citation type="submission" date="2023-06" db="EMBL/GenBank/DDBJ databases">
        <authorList>
            <consortium name="Lawrence Berkeley National Laboratory"/>
            <person name="Ahrendt S."/>
            <person name="Sahu N."/>
            <person name="Indic B."/>
            <person name="Wong-Bajracharya J."/>
            <person name="Merenyi Z."/>
            <person name="Ke H.-M."/>
            <person name="Monk M."/>
            <person name="Kocsube S."/>
            <person name="Drula E."/>
            <person name="Lipzen A."/>
            <person name="Balint B."/>
            <person name="Henrissat B."/>
            <person name="Andreopoulos B."/>
            <person name="Martin F.M."/>
            <person name="Harder C.B."/>
            <person name="Rigling D."/>
            <person name="Ford K.L."/>
            <person name="Foster G.D."/>
            <person name="Pangilinan J."/>
            <person name="Papanicolaou A."/>
            <person name="Barry K."/>
            <person name="LaButti K."/>
            <person name="Viragh M."/>
            <person name="Koriabine M."/>
            <person name="Yan M."/>
            <person name="Riley R."/>
            <person name="Champramary S."/>
            <person name="Plett K.L."/>
            <person name="Tsai I.J."/>
            <person name="Slot J."/>
            <person name="Sipos G."/>
            <person name="Plett J."/>
            <person name="Nagy L.G."/>
            <person name="Grigoriev I.V."/>
        </authorList>
    </citation>
    <scope>NUCLEOTIDE SEQUENCE</scope>
    <source>
        <strain evidence="6">CCBAS 213</strain>
    </source>
</reference>
<dbReference type="Proteomes" id="UP001175211">
    <property type="component" value="Unassembled WGS sequence"/>
</dbReference>
<dbReference type="Pfam" id="PF01753">
    <property type="entry name" value="zf-MYND"/>
    <property type="match status" value="1"/>
</dbReference>
<name>A0AA39MZ11_ARMTA</name>
<sequence>MHTECVDSHGFYARQKAPKFQYAHCCIQQQQGRDELLLDRSPANEDDGRGCFGACSVGMIGTHRLMTTWATHPTLACRCEMNSTPTNVSRFSTLLLWQLGATCSSEASETGGYMMCVGSMKESGRERTWQGLGVHHMIYRPLSDGVGGSAIGISNSAAISLYLPPSSMAGRDRTRRHILTRDFNSPEMISKIYEIAYVWGDTVPSESSILPPYLEAFRHHLSTTNIPPNDANNTDLSLIRACFFAFGKGVSALHEVPETEALWEDILRMTDTILSWTRYLFRSFDMSISLEDNPALEDGNLSSIAYLLSSMVESKRFRLSLSSEPHLIAKSVHFWLALSLHGYQSAYEFRALMAALSVWEDTMPTMEEALSRLEMENVATVIIRDIIEDQSRQPPRYTDYIRGATLLTLFGGTSDHLCDCLVARRSIMWCCQMGARAAALQYFFAYVYEACRTYVYNLAEALDFRFLEEFITPDIFQPKFYEILAGVLELAETFTVYRSVLRRILRFVRHADKFESTLGEGRTTEGWYSLKTLALEREEGMHRYDMEENKGRFICENQQCPNKEITPRTSSRRCEGCLNVMYCSPECQKIDWKAIPGHRSSCLENQSKRKGGRPYGISCIDFEFCFERCKTDIQIHMNLIRALRAQNLSEQARTSEPVATSIVMSYCGPGRDVKMLRRDISTYGGLIGEDKWRLLKKTGEEVIIIMEMPYTFDKPAYSAFPLSSTTDGLVDDAISKDTGLPRKNCRQSQECAPVREQRTHDRWPSSISLQQMHSYNGNQELKHPGLWSLSHKFASKEMGQSTSTMVTKRAYLFYSITFSLPRRQYQHRSTNAWSY</sequence>
<evidence type="ECO:0000313" key="7">
    <source>
        <dbReference type="Proteomes" id="UP001175211"/>
    </source>
</evidence>
<evidence type="ECO:0000256" key="1">
    <source>
        <dbReference type="ARBA" id="ARBA00022723"/>
    </source>
</evidence>